<gene>
    <name evidence="1" type="ORF">PXEA_LOCUS13485</name>
</gene>
<keyword evidence="2" id="KW-1185">Reference proteome</keyword>
<sequence>MQVLRFQAFVQIVSWHQRLLTPSRSVDMATGMPFSRFVRSRFRASSVQSVVTITGSKPLSSDPAGLEHFATATHALTTCRFLHRLRPIYTRSRLLAVPLNRPHFNCPTSHATPKLSTGSSALLHVIGSVNAGVDVTFSSRQAGLKWV</sequence>
<organism evidence="1 2">
    <name type="scientific">Protopolystoma xenopodis</name>
    <dbReference type="NCBI Taxonomy" id="117903"/>
    <lineage>
        <taxon>Eukaryota</taxon>
        <taxon>Metazoa</taxon>
        <taxon>Spiralia</taxon>
        <taxon>Lophotrochozoa</taxon>
        <taxon>Platyhelminthes</taxon>
        <taxon>Monogenea</taxon>
        <taxon>Polyopisthocotylea</taxon>
        <taxon>Polystomatidea</taxon>
        <taxon>Polystomatidae</taxon>
        <taxon>Protopolystoma</taxon>
    </lineage>
</organism>
<evidence type="ECO:0000313" key="2">
    <source>
        <dbReference type="Proteomes" id="UP000784294"/>
    </source>
</evidence>
<dbReference type="AlphaFoldDB" id="A0A448WTP5"/>
<proteinExistence type="predicted"/>
<dbReference type="Proteomes" id="UP000784294">
    <property type="component" value="Unassembled WGS sequence"/>
</dbReference>
<dbReference type="EMBL" id="CAAALY010044459">
    <property type="protein sequence ID" value="VEL20045.1"/>
    <property type="molecule type" value="Genomic_DNA"/>
</dbReference>
<comment type="caution">
    <text evidence="1">The sequence shown here is derived from an EMBL/GenBank/DDBJ whole genome shotgun (WGS) entry which is preliminary data.</text>
</comment>
<name>A0A448WTP5_9PLAT</name>
<accession>A0A448WTP5</accession>
<evidence type="ECO:0000313" key="1">
    <source>
        <dbReference type="EMBL" id="VEL20045.1"/>
    </source>
</evidence>
<protein>
    <submittedName>
        <fullName evidence="1">Uncharacterized protein</fullName>
    </submittedName>
</protein>
<reference evidence="1" key="1">
    <citation type="submission" date="2018-11" db="EMBL/GenBank/DDBJ databases">
        <authorList>
            <consortium name="Pathogen Informatics"/>
        </authorList>
    </citation>
    <scope>NUCLEOTIDE SEQUENCE</scope>
</reference>